<evidence type="ECO:0000313" key="7">
    <source>
        <dbReference type="EMBL" id="TKI80938.1"/>
    </source>
</evidence>
<dbReference type="EMBL" id="LRPH01000063">
    <property type="protein sequence ID" value="KWU60232.1"/>
    <property type="molecule type" value="Genomic_DNA"/>
</dbReference>
<dbReference type="EMBL" id="MUAI01000014">
    <property type="protein sequence ID" value="OOR05550.1"/>
    <property type="molecule type" value="Genomic_DNA"/>
</dbReference>
<dbReference type="EMBL" id="MKZQ01000007">
    <property type="protein sequence ID" value="PJN72623.1"/>
    <property type="molecule type" value="Genomic_DNA"/>
</dbReference>
<reference evidence="2 11" key="5">
    <citation type="submission" date="2017-04" db="EMBL/GenBank/DDBJ databases">
        <title>The Characteristic of a Fine Plant Growth-Promoting Rhizobacteria Bacillus mycoides Gnyt1 and its Whole Genome Sequencing Analysis.</title>
        <authorList>
            <person name="Li J.H."/>
            <person name="Yao T."/>
        </authorList>
    </citation>
    <scope>NUCLEOTIDE SEQUENCE [LARGE SCALE GENOMIC DNA]</scope>
    <source>
        <strain evidence="2 11">Gnyt1</strain>
    </source>
</reference>
<evidence type="ECO:0000313" key="6">
    <source>
        <dbReference type="EMBL" id="REF32485.1"/>
    </source>
</evidence>
<dbReference type="PATRIC" id="fig|1405.14.peg.5382"/>
<gene>
    <name evidence="3" type="ORF">AWW70_18320</name>
    <name evidence="2" type="ORF">B7492_25185</name>
    <name evidence="8" type="ORF">BACI71_110768</name>
    <name evidence="5" type="ORF">BACWE_04760</name>
    <name evidence="4" type="ORF">BW900_17195</name>
    <name evidence="6" type="ORF">DET55_11999</name>
    <name evidence="7" type="ORF">FC701_26785</name>
</gene>
<keyword evidence="1" id="KW-0732">Signal</keyword>
<reference evidence="6 13" key="6">
    <citation type="submission" date="2018-08" db="EMBL/GenBank/DDBJ databases">
        <title>Freshwater and sediment microbial communities from various areas in North America, analyzing microbe dynamics in response to fracking.</title>
        <authorList>
            <person name="Lamendella R."/>
        </authorList>
    </citation>
    <scope>NUCLEOTIDE SEQUENCE [LARGE SCALE GENOMIC DNA]</scope>
    <source>
        <strain evidence="6 13">DB-1</strain>
    </source>
</reference>
<evidence type="ECO:0000313" key="4">
    <source>
        <dbReference type="EMBL" id="OOR05550.1"/>
    </source>
</evidence>
<evidence type="ECO:0000313" key="14">
    <source>
        <dbReference type="Proteomes" id="UP000305524"/>
    </source>
</evidence>
<dbReference type="Proteomes" id="UP000437562">
    <property type="component" value="Unassembled WGS sequence"/>
</dbReference>
<dbReference type="AlphaFoldDB" id="A0A084IX73"/>
<dbReference type="EMBL" id="CABWMC010000003">
    <property type="protein sequence ID" value="VXB54875.1"/>
    <property type="molecule type" value="Genomic_DNA"/>
</dbReference>
<dbReference type="Proteomes" id="UP000192932">
    <property type="component" value="Chromosome"/>
</dbReference>
<dbReference type="Proteomes" id="UP000305524">
    <property type="component" value="Unassembled WGS sequence"/>
</dbReference>
<evidence type="ECO:0000313" key="10">
    <source>
        <dbReference type="Proteomes" id="UP000190696"/>
    </source>
</evidence>
<dbReference type="OMA" id="QYECDSV"/>
<evidence type="ECO:0000313" key="8">
    <source>
        <dbReference type="EMBL" id="VXB54875.1"/>
    </source>
</evidence>
<dbReference type="RefSeq" id="WP_002089063.1">
    <property type="nucleotide sequence ID" value="NZ_CAKJWQ010000007.1"/>
</dbReference>
<evidence type="ECO:0000313" key="15">
    <source>
        <dbReference type="Proteomes" id="UP000437562"/>
    </source>
</evidence>
<name>A0A084IX73_BACMY</name>
<accession>A0A653RHD0</accession>
<reference evidence="8 15" key="8">
    <citation type="submission" date="2019-10" db="EMBL/GenBank/DDBJ databases">
        <authorList>
            <person name="Karimi E."/>
        </authorList>
    </citation>
    <scope>NUCLEOTIDE SEQUENCE [LARGE SCALE GENOMIC DNA]</scope>
    <source>
        <strain evidence="8">Bacillus sp. 71</strain>
    </source>
</reference>
<dbReference type="Proteomes" id="UP000065797">
    <property type="component" value="Unassembled WGS sequence"/>
</dbReference>
<reference evidence="4 10" key="4">
    <citation type="submission" date="2017-01" db="EMBL/GenBank/DDBJ databases">
        <title>Bacillus cereus isolates.</title>
        <authorList>
            <person name="Beno S.M."/>
        </authorList>
    </citation>
    <scope>NUCLEOTIDE SEQUENCE [LARGE SCALE GENOMIC DNA]</scope>
    <source>
        <strain evidence="4 10">FSL W7-1108</strain>
    </source>
</reference>
<dbReference type="Proteomes" id="UP000256530">
    <property type="component" value="Unassembled WGS sequence"/>
</dbReference>
<dbReference type="EMBL" id="QTTY01000019">
    <property type="protein sequence ID" value="REF32485.1"/>
    <property type="molecule type" value="Genomic_DNA"/>
</dbReference>
<evidence type="ECO:0000313" key="11">
    <source>
        <dbReference type="Proteomes" id="UP000192932"/>
    </source>
</evidence>
<protein>
    <submittedName>
        <fullName evidence="7">DUF3888 domain-containing protein</fullName>
    </submittedName>
    <submittedName>
        <fullName evidence="6">Uncharacterized protein DUF3888</fullName>
    </submittedName>
</protein>
<evidence type="ECO:0000256" key="1">
    <source>
        <dbReference type="SAM" id="SignalP"/>
    </source>
</evidence>
<reference evidence="7 14" key="7">
    <citation type="journal article" date="2019" name="Environ. Microbiol.">
        <title>An active ?-lactamase is a part of an orchestrated cell wall stress resistance network of Bacillus subtilis and related rhizosphere species.</title>
        <authorList>
            <person name="Bucher T."/>
            <person name="Keren-Paz A."/>
            <person name="Hausser J."/>
            <person name="Olender T."/>
            <person name="Cytryn E."/>
            <person name="Kolodkin-Gal I."/>
        </authorList>
    </citation>
    <scope>NUCLEOTIDE SEQUENCE [LARGE SCALE GENOMIC DNA]</scope>
    <source>
        <strain evidence="7 14">I186</strain>
    </source>
</reference>
<feature type="signal peptide" evidence="1">
    <location>
        <begin position="1"/>
        <end position="24"/>
    </location>
</feature>
<evidence type="ECO:0000313" key="9">
    <source>
        <dbReference type="Proteomes" id="UP000065797"/>
    </source>
</evidence>
<evidence type="ECO:0000313" key="5">
    <source>
        <dbReference type="EMBL" id="PJN72623.1"/>
    </source>
</evidence>
<evidence type="ECO:0000313" key="3">
    <source>
        <dbReference type="EMBL" id="KWU60232.1"/>
    </source>
</evidence>
<reference evidence="3" key="1">
    <citation type="submission" date="2016-01" db="EMBL/GenBank/DDBJ databases">
        <authorList>
            <person name="Van Zyl L.J."/>
            <person name="Matobola R."/>
            <person name="Klein T."/>
            <person name="Biteghe F.A."/>
            <person name="Kirby B."/>
            <person name="Trindade M.I."/>
        </authorList>
    </citation>
    <scope>NUCLEOTIDE SEQUENCE</scope>
    <source>
        <strain evidence="3">PE8-15</strain>
    </source>
</reference>
<evidence type="ECO:0000313" key="12">
    <source>
        <dbReference type="Proteomes" id="UP000236165"/>
    </source>
</evidence>
<organism evidence="8 15">
    <name type="scientific">Bacillus mycoides</name>
    <dbReference type="NCBI Taxonomy" id="1405"/>
    <lineage>
        <taxon>Bacteria</taxon>
        <taxon>Bacillati</taxon>
        <taxon>Bacillota</taxon>
        <taxon>Bacilli</taxon>
        <taxon>Bacillales</taxon>
        <taxon>Bacillaceae</taxon>
        <taxon>Bacillus</taxon>
        <taxon>Bacillus cereus group</taxon>
    </lineage>
</organism>
<reference evidence="9" key="2">
    <citation type="submission" date="2016-01" db="EMBL/GenBank/DDBJ databases">
        <authorList>
            <person name="McClelland M."/>
            <person name="Jain A."/>
            <person name="Saraogi P."/>
            <person name="Mendelson R."/>
            <person name="Westerman R."/>
            <person name="SanMiguel P."/>
            <person name="Csonka L."/>
        </authorList>
    </citation>
    <scope>NUCLEOTIDE SEQUENCE [LARGE SCALE GENOMIC DNA]</scope>
    <source>
        <strain evidence="9">PE8-15</strain>
    </source>
</reference>
<dbReference type="EMBL" id="CP020743">
    <property type="protein sequence ID" value="ARJ24297.1"/>
    <property type="molecule type" value="Genomic_DNA"/>
</dbReference>
<evidence type="ECO:0000313" key="13">
    <source>
        <dbReference type="Proteomes" id="UP000256530"/>
    </source>
</evidence>
<feature type="chain" id="PRO_5014502842" evidence="1">
    <location>
        <begin position="25"/>
        <end position="140"/>
    </location>
</feature>
<accession>A0A0D6SGP2</accession>
<proteinExistence type="predicted"/>
<dbReference type="InterPro" id="IPR024984">
    <property type="entry name" value="DUF3888"/>
</dbReference>
<dbReference type="EMBL" id="SZOD01000804">
    <property type="protein sequence ID" value="TKI80938.1"/>
    <property type="molecule type" value="Genomic_DNA"/>
</dbReference>
<dbReference type="Proteomes" id="UP000236165">
    <property type="component" value="Unassembled WGS sequence"/>
</dbReference>
<sequence>MKKICVMIAMICSVFFFSPSNSLAKESTEQLLESALLNRYYSVIRQVTEDQYECDSVTNIKRLGKKDEFVPRFEVTIQFLTFQGAHNPPNDKVTLTLEDNLDHIKIKKVEREKNVSGAIVEKICARKNEKIKAHSNDLER</sequence>
<dbReference type="Pfam" id="PF13027">
    <property type="entry name" value="DUF3888"/>
    <property type="match status" value="1"/>
</dbReference>
<dbReference type="Proteomes" id="UP000190696">
    <property type="component" value="Unassembled WGS sequence"/>
</dbReference>
<accession>A0A084IX73</accession>
<evidence type="ECO:0000313" key="2">
    <source>
        <dbReference type="EMBL" id="ARJ24297.1"/>
    </source>
</evidence>
<reference evidence="5 12" key="3">
    <citation type="submission" date="2016-10" db="EMBL/GenBank/DDBJ databases">
        <title>Genome Sequence of Bacillus weihenstephanensis GM6LP.</title>
        <authorList>
            <person name="Poehlein A."/>
            <person name="Wemheuer F."/>
            <person name="Hollensteiner J."/>
            <person name="Wemheuer B."/>
        </authorList>
    </citation>
    <scope>NUCLEOTIDE SEQUENCE [LARGE SCALE GENOMIC DNA]</scope>
    <source>
        <strain evidence="5 12">GM6LP</strain>
    </source>
</reference>